<keyword evidence="5" id="KW-0472">Membrane</keyword>
<keyword evidence="7" id="KW-1185">Reference proteome</keyword>
<feature type="transmembrane region" description="Helical" evidence="5">
    <location>
        <begin position="12"/>
        <end position="32"/>
    </location>
</feature>
<name>A0ABP9ZEN8_9FUNG</name>
<comment type="caution">
    <text evidence="6">The sequence shown here is derived from an EMBL/GenBank/DDBJ whole genome shotgun (WGS) entry which is preliminary data.</text>
</comment>
<dbReference type="InterPro" id="IPR001128">
    <property type="entry name" value="Cyt_P450"/>
</dbReference>
<keyword evidence="5" id="KW-0812">Transmembrane</keyword>
<dbReference type="InterPro" id="IPR036396">
    <property type="entry name" value="Cyt_P450_sf"/>
</dbReference>
<evidence type="ECO:0000256" key="2">
    <source>
        <dbReference type="ARBA" id="ARBA00023002"/>
    </source>
</evidence>
<protein>
    <recommendedName>
        <fullName evidence="8">Cytochrome P450</fullName>
    </recommendedName>
</protein>
<dbReference type="EMBL" id="BAABUK010000044">
    <property type="protein sequence ID" value="GAA5817542.1"/>
    <property type="molecule type" value="Genomic_DNA"/>
</dbReference>
<keyword evidence="3" id="KW-0408">Iron</keyword>
<keyword evidence="5" id="KW-1133">Transmembrane helix</keyword>
<evidence type="ECO:0000313" key="7">
    <source>
        <dbReference type="Proteomes" id="UP001473302"/>
    </source>
</evidence>
<evidence type="ECO:0000256" key="4">
    <source>
        <dbReference type="ARBA" id="ARBA00023033"/>
    </source>
</evidence>
<gene>
    <name evidence="6" type="ORF">MFLAVUS_011090</name>
</gene>
<evidence type="ECO:0008006" key="8">
    <source>
        <dbReference type="Google" id="ProtNLM"/>
    </source>
</evidence>
<keyword evidence="4" id="KW-0503">Monooxygenase</keyword>
<dbReference type="PANTHER" id="PTHR46300:SF2">
    <property type="entry name" value="CYTOCHROME P450 MONOOXYGENASE ALNH-RELATED"/>
    <property type="match status" value="1"/>
</dbReference>
<evidence type="ECO:0000256" key="1">
    <source>
        <dbReference type="ARBA" id="ARBA00022723"/>
    </source>
</evidence>
<dbReference type="Proteomes" id="UP001473302">
    <property type="component" value="Unassembled WGS sequence"/>
</dbReference>
<dbReference type="InterPro" id="IPR050364">
    <property type="entry name" value="Cytochrome_P450_fung"/>
</dbReference>
<evidence type="ECO:0000256" key="5">
    <source>
        <dbReference type="SAM" id="Phobius"/>
    </source>
</evidence>
<dbReference type="SUPFAM" id="SSF48264">
    <property type="entry name" value="Cytochrome P450"/>
    <property type="match status" value="1"/>
</dbReference>
<dbReference type="Gene3D" id="1.10.630.10">
    <property type="entry name" value="Cytochrome P450"/>
    <property type="match status" value="1"/>
</dbReference>
<sequence>MNISLTTDQKVLLPVLGIVTSITLLYTSYRLLTPSPYKKIPVPGSRYPYVGHMFSLGSHPGDTVADWHKELGPIIHIRMGIQDWILIDDPFLAHKVFVTNGAETSYRPHNVYGHDYHNVGGKGVSFSQPDGRWKLTRAAALSVLAPKHVTRYMPTIHREAKDLVTRLLESTKKKRWHRPVRRL</sequence>
<evidence type="ECO:0000256" key="3">
    <source>
        <dbReference type="ARBA" id="ARBA00023004"/>
    </source>
</evidence>
<keyword evidence="2" id="KW-0560">Oxidoreductase</keyword>
<reference evidence="6 7" key="1">
    <citation type="submission" date="2024-04" db="EMBL/GenBank/DDBJ databases">
        <title>genome sequences of Mucor flavus KT1a and Helicostylum pulchrum KT1b strains isolated from the surface of a dry-aged beef.</title>
        <authorList>
            <person name="Toyotome T."/>
            <person name="Hosono M."/>
            <person name="Torimaru M."/>
            <person name="Fukuda K."/>
            <person name="Mikami N."/>
        </authorList>
    </citation>
    <scope>NUCLEOTIDE SEQUENCE [LARGE SCALE GENOMIC DNA]</scope>
    <source>
        <strain evidence="6 7">KT1a</strain>
    </source>
</reference>
<keyword evidence="1" id="KW-0479">Metal-binding</keyword>
<dbReference type="PANTHER" id="PTHR46300">
    <property type="entry name" value="P450, PUTATIVE (EUROFUNG)-RELATED-RELATED"/>
    <property type="match status" value="1"/>
</dbReference>
<organism evidence="6 7">
    <name type="scientific">Mucor flavus</name>
    <dbReference type="NCBI Taxonomy" id="439312"/>
    <lineage>
        <taxon>Eukaryota</taxon>
        <taxon>Fungi</taxon>
        <taxon>Fungi incertae sedis</taxon>
        <taxon>Mucoromycota</taxon>
        <taxon>Mucoromycotina</taxon>
        <taxon>Mucoromycetes</taxon>
        <taxon>Mucorales</taxon>
        <taxon>Mucorineae</taxon>
        <taxon>Mucoraceae</taxon>
        <taxon>Mucor</taxon>
    </lineage>
</organism>
<dbReference type="Pfam" id="PF00067">
    <property type="entry name" value="p450"/>
    <property type="match status" value="1"/>
</dbReference>
<evidence type="ECO:0000313" key="6">
    <source>
        <dbReference type="EMBL" id="GAA5817542.1"/>
    </source>
</evidence>
<proteinExistence type="predicted"/>
<accession>A0ABP9ZEN8</accession>